<evidence type="ECO:0000313" key="4">
    <source>
        <dbReference type="EMBL" id="WEK55067.1"/>
    </source>
</evidence>
<dbReference type="AlphaFoldDB" id="A0AA95EYE2"/>
<feature type="domain" description="TerD" evidence="3">
    <location>
        <begin position="3"/>
        <end position="174"/>
    </location>
</feature>
<evidence type="ECO:0000259" key="3">
    <source>
        <dbReference type="Pfam" id="PF02342"/>
    </source>
</evidence>
<keyword evidence="5" id="KW-1185">Reference proteome</keyword>
<dbReference type="PIRSF" id="PIRSF037118">
    <property type="entry name" value="Tellurite_resistance_TerA"/>
    <property type="match status" value="1"/>
</dbReference>
<dbReference type="PANTHER" id="PTHR32097">
    <property type="entry name" value="CAMP-BINDING PROTEIN 1-RELATED"/>
    <property type="match status" value="1"/>
</dbReference>
<feature type="region of interest" description="Disordered" evidence="2">
    <location>
        <begin position="182"/>
        <end position="206"/>
    </location>
</feature>
<name>A0AA95EYE2_9BACL</name>
<feature type="compositionally biased region" description="Pro residues" evidence="2">
    <location>
        <begin position="183"/>
        <end position="206"/>
    </location>
</feature>
<dbReference type="InterPro" id="IPR051324">
    <property type="entry name" value="Stress/Tellurium_Resist"/>
</dbReference>
<dbReference type="Proteomes" id="UP001178662">
    <property type="component" value="Chromosome"/>
</dbReference>
<organism evidence="4 5">
    <name type="scientific">Candidatus Cohnella colombiensis</name>
    <dbReference type="NCBI Taxonomy" id="3121368"/>
    <lineage>
        <taxon>Bacteria</taxon>
        <taxon>Bacillati</taxon>
        <taxon>Bacillota</taxon>
        <taxon>Bacilli</taxon>
        <taxon>Bacillales</taxon>
        <taxon>Paenibacillaceae</taxon>
        <taxon>Cohnella</taxon>
    </lineage>
</organism>
<protein>
    <submittedName>
        <fullName evidence="4">TerD family protein</fullName>
    </submittedName>
</protein>
<dbReference type="Gene3D" id="2.60.60.30">
    <property type="entry name" value="sav2460 like domains"/>
    <property type="match status" value="2"/>
</dbReference>
<dbReference type="EMBL" id="CP119317">
    <property type="protein sequence ID" value="WEK55067.1"/>
    <property type="molecule type" value="Genomic_DNA"/>
</dbReference>
<comment type="similarity">
    <text evidence="1">Belongs to the CAPAB/TerDEXZ family.</text>
</comment>
<dbReference type="CDD" id="cd06974">
    <property type="entry name" value="TerD_like"/>
    <property type="match status" value="2"/>
</dbReference>
<dbReference type="Pfam" id="PF02342">
    <property type="entry name" value="TerD"/>
    <property type="match status" value="1"/>
</dbReference>
<dbReference type="PANTHER" id="PTHR32097:SF4">
    <property type="entry name" value="GENERAL STRESS PROTEIN 16U"/>
    <property type="match status" value="1"/>
</dbReference>
<dbReference type="InterPro" id="IPR003325">
    <property type="entry name" value="TerD"/>
</dbReference>
<dbReference type="InterPro" id="IPR017115">
    <property type="entry name" value="Tellurite_resistance_TerA"/>
</dbReference>
<sequence>MATVVKGQKADVTKAAPGLTQLSVYIGWTASTQIELDSSTFLLGQNGKTSGDTDLIFYGNSSNAYLTYSETQANERLIKINLPHVAASIDRMAFSLTIYEGESRRQNFSQVNGAFIRFVNDATGQEIIRYDLGNQFSVETAIVIGELYRYNGEWKFNAIGAGYSGGLNALCASYGIDVSDTPAPAPTPAPTPTPVPAPTPTPTPVPAPTPAPVPTPAVPPINLNLSKIELKKKGDTINLEKRAGGLGELLINLNWNQQPKKSGFWGKSAGVDLDLACLYEMKDGSKGLIQALGNTFGSLTSYPYISLDGDDRTGSVKTGENIRINGAKLKEFKRIIVFTFIYEGVTKWSEADGIITIKQNGGPDIVVNLDEHDNSMPMCAIALIENVKDETFSIERIVRHFTGHEQLDKAYNFGLKWKAGSK</sequence>
<evidence type="ECO:0000256" key="2">
    <source>
        <dbReference type="SAM" id="MobiDB-lite"/>
    </source>
</evidence>
<accession>A0AA95EYE2</accession>
<evidence type="ECO:0000313" key="5">
    <source>
        <dbReference type="Proteomes" id="UP001178662"/>
    </source>
</evidence>
<proteinExistence type="inferred from homology"/>
<reference evidence="4" key="1">
    <citation type="submission" date="2023-03" db="EMBL/GenBank/DDBJ databases">
        <title>Andean soil-derived lignocellulolytic bacterial consortium as a source of novel taxa and putative plastic-active enzymes.</title>
        <authorList>
            <person name="Diaz-Garcia L."/>
            <person name="Chuvochina M."/>
            <person name="Feuerriegel G."/>
            <person name="Bunk B."/>
            <person name="Sproer C."/>
            <person name="Streit W.R."/>
            <person name="Rodriguez L.M."/>
            <person name="Overmann J."/>
            <person name="Jimenez D.J."/>
        </authorList>
    </citation>
    <scope>NUCLEOTIDE SEQUENCE</scope>
    <source>
        <strain evidence="4">MAG 2441</strain>
    </source>
</reference>
<gene>
    <name evidence="4" type="ORF">P0Y55_03010</name>
</gene>
<evidence type="ECO:0000256" key="1">
    <source>
        <dbReference type="ARBA" id="ARBA00008775"/>
    </source>
</evidence>